<name>A0ABS3UD10_9ACTN</name>
<organism evidence="1 2">
    <name type="scientific">Actinoplanes flavus</name>
    <dbReference type="NCBI Taxonomy" id="2820290"/>
    <lineage>
        <taxon>Bacteria</taxon>
        <taxon>Bacillati</taxon>
        <taxon>Actinomycetota</taxon>
        <taxon>Actinomycetes</taxon>
        <taxon>Micromonosporales</taxon>
        <taxon>Micromonosporaceae</taxon>
        <taxon>Actinoplanes</taxon>
    </lineage>
</organism>
<comment type="caution">
    <text evidence="1">The sequence shown here is derived from an EMBL/GenBank/DDBJ whole genome shotgun (WGS) entry which is preliminary data.</text>
</comment>
<evidence type="ECO:0000313" key="2">
    <source>
        <dbReference type="Proteomes" id="UP000679690"/>
    </source>
</evidence>
<dbReference type="Proteomes" id="UP000679690">
    <property type="component" value="Unassembled WGS sequence"/>
</dbReference>
<protein>
    <submittedName>
        <fullName evidence="1">Uncharacterized protein</fullName>
    </submittedName>
</protein>
<accession>A0ABS3UD10</accession>
<gene>
    <name evidence="1" type="ORF">J5X75_03900</name>
</gene>
<dbReference type="EMBL" id="JAGFNS010000002">
    <property type="protein sequence ID" value="MBO3736662.1"/>
    <property type="molecule type" value="Genomic_DNA"/>
</dbReference>
<dbReference type="RefSeq" id="WP_208465880.1">
    <property type="nucleotide sequence ID" value="NZ_JAGFNS010000002.1"/>
</dbReference>
<reference evidence="1 2" key="1">
    <citation type="submission" date="2021-03" db="EMBL/GenBank/DDBJ databases">
        <title>Actinoplanes flavus sp. nov., a novel actinomycete isolated from Coconut Palm rhizosphere soil.</title>
        <authorList>
            <person name="Luo X."/>
        </authorList>
    </citation>
    <scope>NUCLEOTIDE SEQUENCE [LARGE SCALE GENOMIC DNA]</scope>
    <source>
        <strain evidence="1 2">NEAU-H7</strain>
    </source>
</reference>
<keyword evidence="2" id="KW-1185">Reference proteome</keyword>
<evidence type="ECO:0000313" key="1">
    <source>
        <dbReference type="EMBL" id="MBO3736662.1"/>
    </source>
</evidence>
<sequence length="283" mass="31832">MTVRITDLPYRCGTCLHVHPPLGTCADCGDDGCLGWTLHADEQSRLDDRALQELTELQGERTILDAAQADTLLRTLEHWEADHATYGWGNKPLLAVIGTTPHLPVDPIHARQLYVLQQLDLPDTFWHQGHPTDVLYALGGQAAARPGWWRHWRITAGLDPRQPQIAWALLSESYIKDPAETRSANRHPGARKDEMRMVVAVDVDARIYTYGRTRSDGQTLINTVETLPGYQQMRRIGATARGQDFDAMTDGPGLDYGHQVIARLMALQRAENFERARRKAQKT</sequence>
<proteinExistence type="predicted"/>